<dbReference type="OrthoDB" id="2914279at2"/>
<comment type="caution">
    <text evidence="1">The sequence shown here is derived from an EMBL/GenBank/DDBJ whole genome shotgun (WGS) entry which is preliminary data.</text>
</comment>
<name>A0A2P6MDC0_ALKUR</name>
<dbReference type="AlphaFoldDB" id="A0A2P6MDC0"/>
<protein>
    <recommendedName>
        <fullName evidence="3">General stress protein 17M-like domain-containing protein</fullName>
    </recommendedName>
</protein>
<evidence type="ECO:0000313" key="1">
    <source>
        <dbReference type="EMBL" id="PRO64278.1"/>
    </source>
</evidence>
<accession>A0A2P6MDC0</accession>
<sequence length="118" mass="13170">MTTHMQVYFTNENGAEDLSTSIQKYNVSNVRVEHIPDLEENRTMMMIPAGSIGSAGSSQGGQPGLFASFQELRDSLIKDKKPAPDYLLQFDVADEHKSEVLEEIKKTDGYVDKEISDN</sequence>
<dbReference type="RefSeq" id="WP_105960396.1">
    <property type="nucleotide sequence ID" value="NZ_PVNS01000020.1"/>
</dbReference>
<evidence type="ECO:0008006" key="3">
    <source>
        <dbReference type="Google" id="ProtNLM"/>
    </source>
</evidence>
<dbReference type="Proteomes" id="UP000243650">
    <property type="component" value="Unassembled WGS sequence"/>
</dbReference>
<dbReference type="EMBL" id="PVNS01000020">
    <property type="protein sequence ID" value="PRO64278.1"/>
    <property type="molecule type" value="Genomic_DNA"/>
</dbReference>
<gene>
    <name evidence="1" type="ORF">C6I21_15515</name>
</gene>
<organism evidence="1 2">
    <name type="scientific">Alkalicoccus urumqiensis</name>
    <name type="common">Bacillus urumqiensis</name>
    <dbReference type="NCBI Taxonomy" id="1548213"/>
    <lineage>
        <taxon>Bacteria</taxon>
        <taxon>Bacillati</taxon>
        <taxon>Bacillota</taxon>
        <taxon>Bacilli</taxon>
        <taxon>Bacillales</taxon>
        <taxon>Bacillaceae</taxon>
        <taxon>Alkalicoccus</taxon>
    </lineage>
</organism>
<keyword evidence="2" id="KW-1185">Reference proteome</keyword>
<reference evidence="1 2" key="1">
    <citation type="submission" date="2018-03" db="EMBL/GenBank/DDBJ databases">
        <title>Bacillus urumqiensis sp. nov., a moderately haloalkaliphilic bacterium isolated from a salt lake.</title>
        <authorList>
            <person name="Zhao B."/>
            <person name="Liao Z."/>
        </authorList>
    </citation>
    <scope>NUCLEOTIDE SEQUENCE [LARGE SCALE GENOMIC DNA]</scope>
    <source>
        <strain evidence="1 2">BZ-SZ-XJ18</strain>
    </source>
</reference>
<proteinExistence type="predicted"/>
<evidence type="ECO:0000313" key="2">
    <source>
        <dbReference type="Proteomes" id="UP000243650"/>
    </source>
</evidence>